<dbReference type="AlphaFoldDB" id="A0A1V2I9E9"/>
<organism evidence="7 8">
    <name type="scientific">Pseudofrankia asymbiotica</name>
    <dbReference type="NCBI Taxonomy" id="1834516"/>
    <lineage>
        <taxon>Bacteria</taxon>
        <taxon>Bacillati</taxon>
        <taxon>Actinomycetota</taxon>
        <taxon>Actinomycetes</taxon>
        <taxon>Frankiales</taxon>
        <taxon>Frankiaceae</taxon>
        <taxon>Pseudofrankia</taxon>
    </lineage>
</organism>
<dbReference type="Gene3D" id="1.10.357.10">
    <property type="entry name" value="Tetracycline Repressor, domain 2"/>
    <property type="match status" value="1"/>
</dbReference>
<dbReference type="EMBL" id="MOMC01000044">
    <property type="protein sequence ID" value="ONH27742.1"/>
    <property type="molecule type" value="Genomic_DNA"/>
</dbReference>
<keyword evidence="3" id="KW-0804">Transcription</keyword>
<sequence>MEPIRERAADAQPRPVRRAPWSGRSPAAAAESAREKIIDATLTCIRRHGLERTSISAIATIAGVSRPTVYAYFETREALVSVALEQAGASIAERVVVAARRRSKTAGDFAVEALIAARREFRAEPALHPISQAPADPWAANEALSENSLEIARAILEPITSYDPSLESRLDEITETLIRWLLSLLIFDSDRTSSDTKLRAYLRRSVVPAILPPDSLEGSAEPGDAEPADTAATKD</sequence>
<dbReference type="Pfam" id="PF00440">
    <property type="entry name" value="TetR_N"/>
    <property type="match status" value="1"/>
</dbReference>
<evidence type="ECO:0000256" key="4">
    <source>
        <dbReference type="PROSITE-ProRule" id="PRU00335"/>
    </source>
</evidence>
<dbReference type="STRING" id="1834516.BL253_21065"/>
<evidence type="ECO:0000313" key="7">
    <source>
        <dbReference type="EMBL" id="ONH27742.1"/>
    </source>
</evidence>
<dbReference type="PANTHER" id="PTHR30055:SF234">
    <property type="entry name" value="HTH-TYPE TRANSCRIPTIONAL REGULATOR BETI"/>
    <property type="match status" value="1"/>
</dbReference>
<dbReference type="InterPro" id="IPR001647">
    <property type="entry name" value="HTH_TetR"/>
</dbReference>
<protein>
    <submittedName>
        <fullName evidence="7">TetR family transcriptional regulator</fullName>
    </submittedName>
</protein>
<gene>
    <name evidence="7" type="ORF">BL253_21065</name>
</gene>
<evidence type="ECO:0000256" key="3">
    <source>
        <dbReference type="ARBA" id="ARBA00023163"/>
    </source>
</evidence>
<evidence type="ECO:0000313" key="8">
    <source>
        <dbReference type="Proteomes" id="UP000188929"/>
    </source>
</evidence>
<dbReference type="RefSeq" id="WP_076818911.1">
    <property type="nucleotide sequence ID" value="NZ_MOMC01000044.1"/>
</dbReference>
<dbReference type="InterPro" id="IPR009057">
    <property type="entry name" value="Homeodomain-like_sf"/>
</dbReference>
<dbReference type="GO" id="GO:0003700">
    <property type="term" value="F:DNA-binding transcription factor activity"/>
    <property type="evidence" value="ECO:0007669"/>
    <property type="project" value="TreeGrafter"/>
</dbReference>
<dbReference type="PROSITE" id="PS50977">
    <property type="entry name" value="HTH_TETR_2"/>
    <property type="match status" value="1"/>
</dbReference>
<feature type="DNA-binding region" description="H-T-H motif" evidence="4">
    <location>
        <begin position="54"/>
        <end position="73"/>
    </location>
</feature>
<evidence type="ECO:0000259" key="6">
    <source>
        <dbReference type="PROSITE" id="PS50977"/>
    </source>
</evidence>
<dbReference type="GO" id="GO:0000976">
    <property type="term" value="F:transcription cis-regulatory region binding"/>
    <property type="evidence" value="ECO:0007669"/>
    <property type="project" value="TreeGrafter"/>
</dbReference>
<dbReference type="OrthoDB" id="6077212at2"/>
<keyword evidence="8" id="KW-1185">Reference proteome</keyword>
<evidence type="ECO:0000256" key="1">
    <source>
        <dbReference type="ARBA" id="ARBA00023015"/>
    </source>
</evidence>
<dbReference type="PRINTS" id="PR00455">
    <property type="entry name" value="HTHTETR"/>
</dbReference>
<comment type="caution">
    <text evidence="7">The sequence shown here is derived from an EMBL/GenBank/DDBJ whole genome shotgun (WGS) entry which is preliminary data.</text>
</comment>
<proteinExistence type="predicted"/>
<keyword evidence="1" id="KW-0805">Transcription regulation</keyword>
<keyword evidence="2 4" id="KW-0238">DNA-binding</keyword>
<dbReference type="InterPro" id="IPR050109">
    <property type="entry name" value="HTH-type_TetR-like_transc_reg"/>
</dbReference>
<evidence type="ECO:0000256" key="5">
    <source>
        <dbReference type="SAM" id="MobiDB-lite"/>
    </source>
</evidence>
<feature type="region of interest" description="Disordered" evidence="5">
    <location>
        <begin position="1"/>
        <end position="30"/>
    </location>
</feature>
<feature type="domain" description="HTH tetR-type" evidence="6">
    <location>
        <begin position="31"/>
        <end position="91"/>
    </location>
</feature>
<reference evidence="8" key="1">
    <citation type="submission" date="2016-10" db="EMBL/GenBank/DDBJ databases">
        <title>Frankia sp. NRRL B-16386 Genome sequencing.</title>
        <authorList>
            <person name="Ghodhbane-Gtari F."/>
            <person name="Swanson E."/>
            <person name="Gueddou A."/>
            <person name="Hezbri K."/>
            <person name="Ktari K."/>
            <person name="Nouioui I."/>
            <person name="Morris K."/>
            <person name="Simpson S."/>
            <person name="Abebe-Akele F."/>
            <person name="Thomas K."/>
            <person name="Gtari M."/>
            <person name="Tisa L.S."/>
        </authorList>
    </citation>
    <scope>NUCLEOTIDE SEQUENCE [LARGE SCALE GENOMIC DNA]</scope>
    <source>
        <strain evidence="8">NRRL B-16386</strain>
    </source>
</reference>
<feature type="region of interest" description="Disordered" evidence="5">
    <location>
        <begin position="212"/>
        <end position="235"/>
    </location>
</feature>
<dbReference type="Proteomes" id="UP000188929">
    <property type="component" value="Unassembled WGS sequence"/>
</dbReference>
<accession>A0A1V2I9E9</accession>
<dbReference type="PANTHER" id="PTHR30055">
    <property type="entry name" value="HTH-TYPE TRANSCRIPTIONAL REGULATOR RUTR"/>
    <property type="match status" value="1"/>
</dbReference>
<name>A0A1V2I9E9_9ACTN</name>
<dbReference type="SUPFAM" id="SSF46689">
    <property type="entry name" value="Homeodomain-like"/>
    <property type="match status" value="1"/>
</dbReference>
<evidence type="ECO:0000256" key="2">
    <source>
        <dbReference type="ARBA" id="ARBA00023125"/>
    </source>
</evidence>